<evidence type="ECO:0000313" key="4">
    <source>
        <dbReference type="EMBL" id="OHT15373.1"/>
    </source>
</evidence>
<dbReference type="PROSITE" id="PS00018">
    <property type="entry name" value="EF_HAND_1"/>
    <property type="match status" value="2"/>
</dbReference>
<dbReference type="Pfam" id="PF17958">
    <property type="entry name" value="EF-hand_13"/>
    <property type="match status" value="1"/>
</dbReference>
<dbReference type="Gene3D" id="1.10.238.10">
    <property type="entry name" value="EF-hand"/>
    <property type="match status" value="1"/>
</dbReference>
<name>A0A1J4L0J3_9EUKA</name>
<dbReference type="GO" id="GO:0000159">
    <property type="term" value="C:protein phosphatase type 2A complex"/>
    <property type="evidence" value="ECO:0007669"/>
    <property type="project" value="TreeGrafter"/>
</dbReference>
<accession>A0A1J4L0J3</accession>
<proteinExistence type="predicted"/>
<sequence length="468" mass="54795">MEFVTFEELKLDEFFGNYLTDPNNRPIFQAVSQAARDLEMGKSVNFDFNLFDVNSSTVKRQRPPSMVSMARLFSVEQKSPAPKLNTSIEKTGEKIPTFYGRSENTKESAAVEELSKQKTIPIEKISFMLQTFCRLPKCFASIIAKKHCLSSGEKFKAFWKDCILGQDPNTRFFKFVAGKDKNFIVPSDFVQFVRSVVENHSSLEFLKEETLFQEKFIDFIVTRCFYLMDTDLRGTIGISQMRKIDLAATFFKAERMQDVNDSQHIFNYQHFYVSFCKFWDLDVDQDGKINRDDLLKFNDSAISPIIIDRYFSAKFFPRRGKDIDFTAFVYFLMSSEDKTNLTSINLWYRLCDLDDDGVLSIKEIEEIYQNQFDRMTITGYETIPFNDMFRQFIDMINPEGPFIITVHDLVKSKLADVFFNSLFDLQKLLYREYQYPSVNPELEELTKKFTPWEIYVLIEYDQLANDGS</sequence>
<keyword evidence="5" id="KW-1185">Reference proteome</keyword>
<keyword evidence="2" id="KW-0106">Calcium</keyword>
<comment type="caution">
    <text evidence="4">The sequence shown here is derived from an EMBL/GenBank/DDBJ whole genome shotgun (WGS) entry which is preliminary data.</text>
</comment>
<gene>
    <name evidence="4" type="ORF">TRFO_14125</name>
</gene>
<dbReference type="PANTHER" id="PTHR14095">
    <property type="entry name" value="PHOSPHATASE 2A REGULATORY SUBUNIT-RELATED"/>
    <property type="match status" value="1"/>
</dbReference>
<keyword evidence="1" id="KW-0479">Metal-binding</keyword>
<dbReference type="GeneID" id="94832322"/>
<organism evidence="4 5">
    <name type="scientific">Tritrichomonas foetus</name>
    <dbReference type="NCBI Taxonomy" id="1144522"/>
    <lineage>
        <taxon>Eukaryota</taxon>
        <taxon>Metamonada</taxon>
        <taxon>Parabasalia</taxon>
        <taxon>Tritrichomonadida</taxon>
        <taxon>Tritrichomonadidae</taxon>
        <taxon>Tritrichomonas</taxon>
    </lineage>
</organism>
<dbReference type="GO" id="GO:0046872">
    <property type="term" value="F:metal ion binding"/>
    <property type="evidence" value="ECO:0007669"/>
    <property type="project" value="UniProtKB-KW"/>
</dbReference>
<dbReference type="InterPro" id="IPR011992">
    <property type="entry name" value="EF-hand-dom_pair"/>
</dbReference>
<evidence type="ECO:0000313" key="5">
    <source>
        <dbReference type="Proteomes" id="UP000179807"/>
    </source>
</evidence>
<dbReference type="PANTHER" id="PTHR14095:SF0">
    <property type="entry name" value="MIP22305P"/>
    <property type="match status" value="1"/>
</dbReference>
<dbReference type="OrthoDB" id="5586at2759"/>
<protein>
    <submittedName>
        <fullName evidence="4">Phosphoprotein phosphatase</fullName>
    </submittedName>
</protein>
<dbReference type="InterPro" id="IPR041534">
    <property type="entry name" value="EF-hand_13"/>
</dbReference>
<reference evidence="4" key="1">
    <citation type="submission" date="2016-10" db="EMBL/GenBank/DDBJ databases">
        <authorList>
            <person name="Benchimol M."/>
            <person name="Almeida L.G."/>
            <person name="Vasconcelos A.T."/>
            <person name="Perreira-Neves A."/>
            <person name="Rosa I.A."/>
            <person name="Tasca T."/>
            <person name="Bogo M.R."/>
            <person name="de Souza W."/>
        </authorList>
    </citation>
    <scope>NUCLEOTIDE SEQUENCE [LARGE SCALE GENOMIC DNA]</scope>
    <source>
        <strain evidence="4">K</strain>
    </source>
</reference>
<evidence type="ECO:0000256" key="2">
    <source>
        <dbReference type="ARBA" id="ARBA00022837"/>
    </source>
</evidence>
<dbReference type="Proteomes" id="UP000179807">
    <property type="component" value="Unassembled WGS sequence"/>
</dbReference>
<evidence type="ECO:0000256" key="1">
    <source>
        <dbReference type="ARBA" id="ARBA00022723"/>
    </source>
</evidence>
<dbReference type="RefSeq" id="XP_068368509.1">
    <property type="nucleotide sequence ID" value="XM_068497618.1"/>
</dbReference>
<dbReference type="VEuPathDB" id="TrichDB:TRFO_14125"/>
<dbReference type="EMBL" id="MLAK01000229">
    <property type="protein sequence ID" value="OHT15373.1"/>
    <property type="molecule type" value="Genomic_DNA"/>
</dbReference>
<dbReference type="InterPro" id="IPR018247">
    <property type="entry name" value="EF_Hand_1_Ca_BS"/>
</dbReference>
<evidence type="ECO:0000259" key="3">
    <source>
        <dbReference type="Pfam" id="PF17958"/>
    </source>
</evidence>
<dbReference type="Gene3D" id="1.10.238.220">
    <property type="match status" value="1"/>
</dbReference>
<dbReference type="GO" id="GO:0019888">
    <property type="term" value="F:protein phosphatase regulator activity"/>
    <property type="evidence" value="ECO:0007669"/>
    <property type="project" value="TreeGrafter"/>
</dbReference>
<dbReference type="SUPFAM" id="SSF47473">
    <property type="entry name" value="EF-hand"/>
    <property type="match status" value="1"/>
</dbReference>
<feature type="domain" description="PP2A regulatory subunit B'' EF-hand" evidence="3">
    <location>
        <begin position="167"/>
        <end position="250"/>
    </location>
</feature>
<dbReference type="AlphaFoldDB" id="A0A1J4L0J3"/>